<name>A0AAP2CP51_9BACT</name>
<dbReference type="PROSITE" id="PS50850">
    <property type="entry name" value="MFS"/>
    <property type="match status" value="1"/>
</dbReference>
<evidence type="ECO:0000256" key="1">
    <source>
        <dbReference type="ARBA" id="ARBA00004141"/>
    </source>
</evidence>
<dbReference type="InterPro" id="IPR020846">
    <property type="entry name" value="MFS_dom"/>
</dbReference>
<gene>
    <name evidence="8" type="ORF">KI659_14935</name>
</gene>
<dbReference type="Gene3D" id="1.20.1250.20">
    <property type="entry name" value="MFS general substrate transporter like domains"/>
    <property type="match status" value="1"/>
</dbReference>
<dbReference type="InterPro" id="IPR036259">
    <property type="entry name" value="MFS_trans_sf"/>
</dbReference>
<feature type="transmembrane region" description="Helical" evidence="6">
    <location>
        <begin position="111"/>
        <end position="127"/>
    </location>
</feature>
<evidence type="ECO:0000256" key="2">
    <source>
        <dbReference type="ARBA" id="ARBA00022448"/>
    </source>
</evidence>
<comment type="subcellular location">
    <subcellularLocation>
        <location evidence="1">Membrane</location>
        <topology evidence="1">Multi-pass membrane protein</topology>
    </subcellularLocation>
</comment>
<evidence type="ECO:0000259" key="7">
    <source>
        <dbReference type="PROSITE" id="PS50850"/>
    </source>
</evidence>
<dbReference type="PANTHER" id="PTHR48020:SF12">
    <property type="entry name" value="PROTON MYO-INOSITOL COTRANSPORTER"/>
    <property type="match status" value="1"/>
</dbReference>
<sequence>MSGLATDTAFLQAASVGLINMVFTLLAMSLIDKIGRKRLMGIGSIGMIVSLITTAYLFQHGKGDVGILIPLLVFIASFAFSQGAVIWVFISEVFPNKVRASGQSFGTFVHWFWAAVMTWSFPIIAVMPGGGTIAFGFFAVAMILQFGFVIKYFPETKGKVLEEELA</sequence>
<dbReference type="PRINTS" id="PR00171">
    <property type="entry name" value="SUGRTRNSPORT"/>
</dbReference>
<dbReference type="GO" id="GO:0022857">
    <property type="term" value="F:transmembrane transporter activity"/>
    <property type="evidence" value="ECO:0007669"/>
    <property type="project" value="InterPro"/>
</dbReference>
<dbReference type="PANTHER" id="PTHR48020">
    <property type="entry name" value="PROTON MYO-INOSITOL COTRANSPORTER"/>
    <property type="match status" value="1"/>
</dbReference>
<dbReference type="InterPro" id="IPR003663">
    <property type="entry name" value="Sugar/inositol_transpt"/>
</dbReference>
<evidence type="ECO:0000313" key="8">
    <source>
        <dbReference type="EMBL" id="MBS9525312.1"/>
    </source>
</evidence>
<feature type="transmembrane region" description="Helical" evidence="6">
    <location>
        <begin position="133"/>
        <end position="153"/>
    </location>
</feature>
<feature type="transmembrane region" description="Helical" evidence="6">
    <location>
        <begin position="12"/>
        <end position="31"/>
    </location>
</feature>
<proteinExistence type="predicted"/>
<reference evidence="8 9" key="1">
    <citation type="submission" date="2021-05" db="EMBL/GenBank/DDBJ databases">
        <authorList>
            <person name="Zhang Z.D."/>
            <person name="Osman G."/>
        </authorList>
    </citation>
    <scope>NUCLEOTIDE SEQUENCE [LARGE SCALE GENOMIC DNA]</scope>
    <source>
        <strain evidence="8 9">KCTC 32217</strain>
    </source>
</reference>
<dbReference type="Pfam" id="PF00083">
    <property type="entry name" value="Sugar_tr"/>
    <property type="match status" value="1"/>
</dbReference>
<accession>A0AAP2CP51</accession>
<dbReference type="AlphaFoldDB" id="A0AAP2CP51"/>
<keyword evidence="2" id="KW-0813">Transport</keyword>
<evidence type="ECO:0000313" key="9">
    <source>
        <dbReference type="Proteomes" id="UP001319104"/>
    </source>
</evidence>
<dbReference type="InterPro" id="IPR050814">
    <property type="entry name" value="Myo-inositol_Transporter"/>
</dbReference>
<dbReference type="InterPro" id="IPR005828">
    <property type="entry name" value="MFS_sugar_transport-like"/>
</dbReference>
<evidence type="ECO:0000256" key="4">
    <source>
        <dbReference type="ARBA" id="ARBA00022989"/>
    </source>
</evidence>
<keyword evidence="3 6" id="KW-0812">Transmembrane</keyword>
<organism evidence="8 9">
    <name type="scientific">Litoribacter ruber</name>
    <dbReference type="NCBI Taxonomy" id="702568"/>
    <lineage>
        <taxon>Bacteria</taxon>
        <taxon>Pseudomonadati</taxon>
        <taxon>Bacteroidota</taxon>
        <taxon>Cytophagia</taxon>
        <taxon>Cytophagales</taxon>
        <taxon>Cyclobacteriaceae</taxon>
        <taxon>Litoribacter</taxon>
    </lineage>
</organism>
<keyword evidence="9" id="KW-1185">Reference proteome</keyword>
<protein>
    <submittedName>
        <fullName evidence="8">MFS transporter</fullName>
    </submittedName>
</protein>
<dbReference type="EMBL" id="JAHCMY010000010">
    <property type="protein sequence ID" value="MBS9525312.1"/>
    <property type="molecule type" value="Genomic_DNA"/>
</dbReference>
<dbReference type="Proteomes" id="UP001319104">
    <property type="component" value="Unassembled WGS sequence"/>
</dbReference>
<dbReference type="SUPFAM" id="SSF103473">
    <property type="entry name" value="MFS general substrate transporter"/>
    <property type="match status" value="1"/>
</dbReference>
<comment type="caution">
    <text evidence="8">The sequence shown here is derived from an EMBL/GenBank/DDBJ whole genome shotgun (WGS) entry which is preliminary data.</text>
</comment>
<evidence type="ECO:0000256" key="3">
    <source>
        <dbReference type="ARBA" id="ARBA00022692"/>
    </source>
</evidence>
<feature type="transmembrane region" description="Helical" evidence="6">
    <location>
        <begin position="38"/>
        <end position="59"/>
    </location>
</feature>
<evidence type="ECO:0000256" key="6">
    <source>
        <dbReference type="SAM" id="Phobius"/>
    </source>
</evidence>
<evidence type="ECO:0000256" key="5">
    <source>
        <dbReference type="ARBA" id="ARBA00023136"/>
    </source>
</evidence>
<keyword evidence="5 6" id="KW-0472">Membrane</keyword>
<feature type="transmembrane region" description="Helical" evidence="6">
    <location>
        <begin position="65"/>
        <end position="90"/>
    </location>
</feature>
<keyword evidence="4 6" id="KW-1133">Transmembrane helix</keyword>
<dbReference type="GO" id="GO:0016020">
    <property type="term" value="C:membrane"/>
    <property type="evidence" value="ECO:0007669"/>
    <property type="project" value="UniProtKB-SubCell"/>
</dbReference>
<feature type="domain" description="Major facilitator superfamily (MFS) profile" evidence="7">
    <location>
        <begin position="1"/>
        <end position="157"/>
    </location>
</feature>